<evidence type="ECO:0000256" key="1">
    <source>
        <dbReference type="ARBA" id="ARBA00023015"/>
    </source>
</evidence>
<feature type="domain" description="HTH araC/xylS-type" evidence="4">
    <location>
        <begin position="217"/>
        <end position="318"/>
    </location>
</feature>
<keyword evidence="1" id="KW-0805">Transcription regulation</keyword>
<dbReference type="InterPro" id="IPR035418">
    <property type="entry name" value="AraC-bd_2"/>
</dbReference>
<dbReference type="PROSITE" id="PS01124">
    <property type="entry name" value="HTH_ARAC_FAMILY_2"/>
    <property type="match status" value="1"/>
</dbReference>
<comment type="caution">
    <text evidence="5">The sequence shown here is derived from an EMBL/GenBank/DDBJ whole genome shotgun (WGS) entry which is preliminary data.</text>
</comment>
<keyword evidence="6" id="KW-1185">Reference proteome</keyword>
<name>A0A941BFY5_9BURK</name>
<accession>A0A941BFY5</accession>
<dbReference type="Pfam" id="PF12833">
    <property type="entry name" value="HTH_18"/>
    <property type="match status" value="1"/>
</dbReference>
<evidence type="ECO:0000313" key="6">
    <source>
        <dbReference type="Proteomes" id="UP000676246"/>
    </source>
</evidence>
<dbReference type="SMART" id="SM00342">
    <property type="entry name" value="HTH_ARAC"/>
    <property type="match status" value="1"/>
</dbReference>
<protein>
    <submittedName>
        <fullName evidence="5">Helix-turn-helix domain-containing protein</fullName>
    </submittedName>
</protein>
<dbReference type="InterPro" id="IPR050204">
    <property type="entry name" value="AraC_XylS_family_regulators"/>
</dbReference>
<dbReference type="Proteomes" id="UP000676246">
    <property type="component" value="Unassembled WGS sequence"/>
</dbReference>
<gene>
    <name evidence="5" type="ORF">KAK03_05380</name>
</gene>
<dbReference type="GO" id="GO:0043565">
    <property type="term" value="F:sequence-specific DNA binding"/>
    <property type="evidence" value="ECO:0007669"/>
    <property type="project" value="InterPro"/>
</dbReference>
<keyword evidence="2" id="KW-0238">DNA-binding</keyword>
<evidence type="ECO:0000313" key="5">
    <source>
        <dbReference type="EMBL" id="MBQ0929913.1"/>
    </source>
</evidence>
<dbReference type="Pfam" id="PF14525">
    <property type="entry name" value="AraC_binding_2"/>
    <property type="match status" value="1"/>
</dbReference>
<evidence type="ECO:0000259" key="4">
    <source>
        <dbReference type="PROSITE" id="PS01124"/>
    </source>
</evidence>
<evidence type="ECO:0000256" key="3">
    <source>
        <dbReference type="ARBA" id="ARBA00023163"/>
    </source>
</evidence>
<dbReference type="PANTHER" id="PTHR46796:SF6">
    <property type="entry name" value="ARAC SUBFAMILY"/>
    <property type="match status" value="1"/>
</dbReference>
<dbReference type="InterPro" id="IPR018060">
    <property type="entry name" value="HTH_AraC"/>
</dbReference>
<dbReference type="Gene3D" id="1.10.10.60">
    <property type="entry name" value="Homeodomain-like"/>
    <property type="match status" value="1"/>
</dbReference>
<dbReference type="EMBL" id="JAGQDD010000002">
    <property type="protein sequence ID" value="MBQ0929913.1"/>
    <property type="molecule type" value="Genomic_DNA"/>
</dbReference>
<sequence>MSTRPEPAPAPRRWSTDAVPAAQRLDYWVGAISEGFLAMDASGNPQGFQGELLSAPLGPLGVNWVRASAQQVWRTPRGIARGDGRWAYLLGNQETPWRVRQDGREALMRPGDFVLVDARRPYAFDFADGPSTVSLALPLDWLLRWVDEPQAHTARPFRHDDLADWGAALSAFARPWRPDLASAPPLPAELLTDQLGALLALACGGARAAPPPDDTLEQVRAALRQRLAEPGLSASTIATDLGRSVRSLHRALAARGQTFATLLMAERMAQAEQMLRSRALRQVAVAEIGRRVGLLDPSHFARLCRRHLGQTPSALRPR</sequence>
<proteinExistence type="predicted"/>
<reference evidence="5 6" key="1">
    <citation type="submission" date="2021-04" db="EMBL/GenBank/DDBJ databases">
        <title>The genome sequence of Ideonella sp. 3Y2.</title>
        <authorList>
            <person name="Liu Y."/>
        </authorList>
    </citation>
    <scope>NUCLEOTIDE SEQUENCE [LARGE SCALE GENOMIC DNA]</scope>
    <source>
        <strain evidence="5 6">3Y2</strain>
    </source>
</reference>
<dbReference type="PANTHER" id="PTHR46796">
    <property type="entry name" value="HTH-TYPE TRANSCRIPTIONAL ACTIVATOR RHAS-RELATED"/>
    <property type="match status" value="1"/>
</dbReference>
<dbReference type="SUPFAM" id="SSF46689">
    <property type="entry name" value="Homeodomain-like"/>
    <property type="match status" value="1"/>
</dbReference>
<evidence type="ECO:0000256" key="2">
    <source>
        <dbReference type="ARBA" id="ARBA00023125"/>
    </source>
</evidence>
<keyword evidence="3" id="KW-0804">Transcription</keyword>
<dbReference type="RefSeq" id="WP_210852152.1">
    <property type="nucleotide sequence ID" value="NZ_JAGQDD010000002.1"/>
</dbReference>
<dbReference type="GO" id="GO:0003700">
    <property type="term" value="F:DNA-binding transcription factor activity"/>
    <property type="evidence" value="ECO:0007669"/>
    <property type="project" value="InterPro"/>
</dbReference>
<dbReference type="InterPro" id="IPR009057">
    <property type="entry name" value="Homeodomain-like_sf"/>
</dbReference>
<organism evidence="5 6">
    <name type="scientific">Ideonella alba</name>
    <dbReference type="NCBI Taxonomy" id="2824118"/>
    <lineage>
        <taxon>Bacteria</taxon>
        <taxon>Pseudomonadati</taxon>
        <taxon>Pseudomonadota</taxon>
        <taxon>Betaproteobacteria</taxon>
        <taxon>Burkholderiales</taxon>
        <taxon>Sphaerotilaceae</taxon>
        <taxon>Ideonella</taxon>
    </lineage>
</organism>
<dbReference type="AlphaFoldDB" id="A0A941BFY5"/>